<sequence length="72" mass="7823">MFGDNTRWAVVVELLDYAPRGGNLIDVMHGFNNCLMRGEPGFGDFLARVDSMAEIDPDGAEVYAAGVRCISV</sequence>
<dbReference type="InterPro" id="IPR054272">
    <property type="entry name" value="DUF7003"/>
</dbReference>
<keyword evidence="2" id="KW-1185">Reference proteome</keyword>
<comment type="caution">
    <text evidence="1">The sequence shown here is derived from an EMBL/GenBank/DDBJ whole genome shotgun (WGS) entry which is preliminary data.</text>
</comment>
<evidence type="ECO:0000313" key="1">
    <source>
        <dbReference type="EMBL" id="MBM9624348.1"/>
    </source>
</evidence>
<dbReference type="Pfam" id="PF22535">
    <property type="entry name" value="DUF7003"/>
    <property type="match status" value="1"/>
</dbReference>
<gene>
    <name evidence="1" type="ORF">JE024_37935</name>
</gene>
<dbReference type="Proteomes" id="UP000664109">
    <property type="component" value="Unassembled WGS sequence"/>
</dbReference>
<accession>A0ABS2V4S1</accession>
<dbReference type="EMBL" id="JAFEJA010000002">
    <property type="protein sequence ID" value="MBM9624348.1"/>
    <property type="molecule type" value="Genomic_DNA"/>
</dbReference>
<reference evidence="1 2" key="1">
    <citation type="journal article" date="2016" name="Arch. Microbiol.">
        <title>Streptomyces zhihengii sp. nov., isolated from rhizospheric soil of Psammosilene tunicoides.</title>
        <authorList>
            <person name="Huang M.J."/>
            <person name="Fei J.J."/>
            <person name="Salam N."/>
            <person name="Kim C.J."/>
            <person name="Hozzein W.N."/>
            <person name="Xiao M."/>
            <person name="Huang H.Q."/>
            <person name="Li W.J."/>
        </authorList>
    </citation>
    <scope>NUCLEOTIDE SEQUENCE [LARGE SCALE GENOMIC DNA]</scope>
    <source>
        <strain evidence="1 2">YIM T102</strain>
    </source>
</reference>
<organism evidence="1 2">
    <name type="scientific">Streptomyces zhihengii</name>
    <dbReference type="NCBI Taxonomy" id="1818004"/>
    <lineage>
        <taxon>Bacteria</taxon>
        <taxon>Bacillati</taxon>
        <taxon>Actinomycetota</taxon>
        <taxon>Actinomycetes</taxon>
        <taxon>Kitasatosporales</taxon>
        <taxon>Streptomycetaceae</taxon>
        <taxon>Streptomyces</taxon>
    </lineage>
</organism>
<evidence type="ECO:0000313" key="2">
    <source>
        <dbReference type="Proteomes" id="UP000664109"/>
    </source>
</evidence>
<proteinExistence type="predicted"/>
<protein>
    <submittedName>
        <fullName evidence="1">Uncharacterized protein</fullName>
    </submittedName>
</protein>
<name>A0ABS2V4S1_9ACTN</name>